<reference evidence="2 3" key="1">
    <citation type="submission" date="2018-11" db="EMBL/GenBank/DDBJ databases">
        <authorList>
            <person name="Criscuolo A."/>
        </authorList>
    </citation>
    <scope>NUCLEOTIDE SEQUENCE [LARGE SCALE GENOMIC DNA]</scope>
    <source>
        <strain evidence="2">ATB-66</strain>
    </source>
</reference>
<keyword evidence="3" id="KW-1185">Reference proteome</keyword>
<accession>A0A3P5WFN5</accession>
<dbReference type="Gene3D" id="3.40.50.10490">
    <property type="entry name" value="Glucose-6-phosphate isomerase like protein, domain 1"/>
    <property type="match status" value="1"/>
</dbReference>
<feature type="domain" description="DUF2529" evidence="1">
    <location>
        <begin position="1"/>
        <end position="167"/>
    </location>
</feature>
<dbReference type="InterPro" id="IPR019676">
    <property type="entry name" value="DUF2529"/>
</dbReference>
<gene>
    <name evidence="2" type="ORF">FILTAD_00338</name>
</gene>
<dbReference type="EMBL" id="UXAV01000017">
    <property type="protein sequence ID" value="VDC19401.1"/>
    <property type="molecule type" value="Genomic_DNA"/>
</dbReference>
<protein>
    <recommendedName>
        <fullName evidence="1">DUF2529 domain-containing protein</fullName>
    </recommendedName>
</protein>
<organism evidence="2 3">
    <name type="scientific">Filibacter tadaridae</name>
    <dbReference type="NCBI Taxonomy" id="2483811"/>
    <lineage>
        <taxon>Bacteria</taxon>
        <taxon>Bacillati</taxon>
        <taxon>Bacillota</taxon>
        <taxon>Bacilli</taxon>
        <taxon>Bacillales</taxon>
        <taxon>Caryophanaceae</taxon>
        <taxon>Filibacter</taxon>
    </lineage>
</organism>
<sequence>MKMLTTQIGGLLQRIVANEDSMIEETARLLAQATIGEGRVIFAGFNGLDAVTENALQGAEQFCGAVRYRVGMEISSADRVWILTRFATDSDALELAHVLASRFIPFATLAADKPGEDNELATLSYTYISTGLMKGLLPDEDGGRIVQPHALAALFVYEALKMEYDDMVKDD</sequence>
<evidence type="ECO:0000313" key="2">
    <source>
        <dbReference type="EMBL" id="VDC19401.1"/>
    </source>
</evidence>
<proteinExistence type="predicted"/>
<evidence type="ECO:0000259" key="1">
    <source>
        <dbReference type="Pfam" id="PF10740"/>
    </source>
</evidence>
<dbReference type="Proteomes" id="UP000270468">
    <property type="component" value="Unassembled WGS sequence"/>
</dbReference>
<evidence type="ECO:0000313" key="3">
    <source>
        <dbReference type="Proteomes" id="UP000270468"/>
    </source>
</evidence>
<dbReference type="Pfam" id="PF10740">
    <property type="entry name" value="DUF2529"/>
    <property type="match status" value="1"/>
</dbReference>
<name>A0A3P5WFN5_9BACL</name>
<dbReference type="AlphaFoldDB" id="A0A3P5WFN5"/>